<dbReference type="EMBL" id="JAQQAF010000001">
    <property type="protein sequence ID" value="KAJ8510018.1"/>
    <property type="molecule type" value="Genomic_DNA"/>
</dbReference>
<gene>
    <name evidence="1" type="ORF">OPV22_000452</name>
</gene>
<sequence length="171" mass="17644">MMPTTSGGAGERTSKLFVVSASGGGGSVIPVSDGGGVDLGAVGCAVGLDPSSVTLNGYFISRGPDFVSSFTWGSLVSFFTSRGFPTGGSQLDPVVVQGKPTLASGLQLSPFLGEGDHLAFKRKATLEDEHPISKKNRVDGVGDGYLNGDDSLCIKRRLKLEDDCSSKKGKI</sequence>
<keyword evidence="2" id="KW-1185">Reference proteome</keyword>
<name>A0AAV8RRS2_ENSVE</name>
<proteinExistence type="predicted"/>
<organism evidence="1 2">
    <name type="scientific">Ensete ventricosum</name>
    <name type="common">Abyssinian banana</name>
    <name type="synonym">Musa ensete</name>
    <dbReference type="NCBI Taxonomy" id="4639"/>
    <lineage>
        <taxon>Eukaryota</taxon>
        <taxon>Viridiplantae</taxon>
        <taxon>Streptophyta</taxon>
        <taxon>Embryophyta</taxon>
        <taxon>Tracheophyta</taxon>
        <taxon>Spermatophyta</taxon>
        <taxon>Magnoliopsida</taxon>
        <taxon>Liliopsida</taxon>
        <taxon>Zingiberales</taxon>
        <taxon>Musaceae</taxon>
        <taxon>Ensete</taxon>
    </lineage>
</organism>
<dbReference type="AlphaFoldDB" id="A0AAV8RRS2"/>
<dbReference type="Proteomes" id="UP001222027">
    <property type="component" value="Unassembled WGS sequence"/>
</dbReference>
<protein>
    <submittedName>
        <fullName evidence="1">Uncharacterized protein</fullName>
    </submittedName>
</protein>
<comment type="caution">
    <text evidence="1">The sequence shown here is derived from an EMBL/GenBank/DDBJ whole genome shotgun (WGS) entry which is preliminary data.</text>
</comment>
<reference evidence="1 2" key="1">
    <citation type="submission" date="2022-12" db="EMBL/GenBank/DDBJ databases">
        <title>Chromosome-scale assembly of the Ensete ventricosum genome.</title>
        <authorList>
            <person name="Dussert Y."/>
            <person name="Stocks J."/>
            <person name="Wendawek A."/>
            <person name="Woldeyes F."/>
            <person name="Nichols R.A."/>
            <person name="Borrell J.S."/>
        </authorList>
    </citation>
    <scope>NUCLEOTIDE SEQUENCE [LARGE SCALE GENOMIC DNA]</scope>
    <source>
        <strain evidence="2">cv. Maze</strain>
        <tissue evidence="1">Seeds</tissue>
    </source>
</reference>
<dbReference type="PANTHER" id="PTHR39104">
    <property type="entry name" value="AMINO ACID-LIGASE"/>
    <property type="match status" value="1"/>
</dbReference>
<dbReference type="PANTHER" id="PTHR39104:SF1">
    <property type="entry name" value="AMINO ACID-LIGASE"/>
    <property type="match status" value="1"/>
</dbReference>
<accession>A0AAV8RRS2</accession>
<evidence type="ECO:0000313" key="2">
    <source>
        <dbReference type="Proteomes" id="UP001222027"/>
    </source>
</evidence>
<evidence type="ECO:0000313" key="1">
    <source>
        <dbReference type="EMBL" id="KAJ8510018.1"/>
    </source>
</evidence>